<organism evidence="1 2">
    <name type="scientific">Thermithiobacillus plumbiphilus</name>
    <dbReference type="NCBI Taxonomy" id="1729899"/>
    <lineage>
        <taxon>Bacteria</taxon>
        <taxon>Pseudomonadati</taxon>
        <taxon>Pseudomonadota</taxon>
        <taxon>Acidithiobacillia</taxon>
        <taxon>Acidithiobacillales</taxon>
        <taxon>Thermithiobacillaceae</taxon>
        <taxon>Thermithiobacillus</taxon>
    </lineage>
</organism>
<dbReference type="RefSeq" id="WP_341370911.1">
    <property type="nucleotide sequence ID" value="NZ_JBBPCO010000008.1"/>
</dbReference>
<dbReference type="EMBL" id="JBBPCO010000008">
    <property type="protein sequence ID" value="MEK8089853.1"/>
    <property type="molecule type" value="Genomic_DNA"/>
</dbReference>
<evidence type="ECO:0000313" key="2">
    <source>
        <dbReference type="Proteomes" id="UP001446205"/>
    </source>
</evidence>
<name>A0ABU9DAV3_9PROT</name>
<dbReference type="InterPro" id="IPR009078">
    <property type="entry name" value="Ferritin-like_SF"/>
</dbReference>
<dbReference type="Proteomes" id="UP001446205">
    <property type="component" value="Unassembled WGS sequence"/>
</dbReference>
<gene>
    <name evidence="1" type="ORF">WOB96_08735</name>
</gene>
<dbReference type="SUPFAM" id="SSF47240">
    <property type="entry name" value="Ferritin-like"/>
    <property type="match status" value="1"/>
</dbReference>
<accession>A0ABU9DAV3</accession>
<dbReference type="InterPro" id="IPR012348">
    <property type="entry name" value="RNR-like"/>
</dbReference>
<dbReference type="Gene3D" id="1.10.620.20">
    <property type="entry name" value="Ribonucleotide Reductase, subunit A"/>
    <property type="match status" value="1"/>
</dbReference>
<proteinExistence type="predicted"/>
<reference evidence="1 2" key="1">
    <citation type="submission" date="2024-04" db="EMBL/GenBank/DDBJ databases">
        <authorList>
            <person name="Abashina T."/>
            <person name="Shaikin A."/>
        </authorList>
    </citation>
    <scope>NUCLEOTIDE SEQUENCE [LARGE SCALE GENOMIC DNA]</scope>
    <source>
        <strain evidence="1 2">AAFK</strain>
    </source>
</reference>
<keyword evidence="2" id="KW-1185">Reference proteome</keyword>
<sequence length="286" mass="33410">MFYPELFKSLEKVRWNLQDDVPWDQFDPDKITDEQLHTIKMNAITEWSALPATEMFLRDNRHDSDFCAFMSVWFYEEQKHALVLIEYLNRFAPQFVPTEEELHGVRFEFDPAPALETLMLHFCGEVRLTQWYRRAAEWHTEPVIKHIYSLLSHDEARHGNAYLKFMRRAIDRCGDEARLAFSKLGVLMANTKVAKALHPTNLHVSEAAFPNDTVQSRLPDPGWLERWLDEQISFDREWEQKVVNGILRNLSSLFGLPLQTAKDLSRYRKSLLERAQPGSNGADAMA</sequence>
<comment type="caution">
    <text evidence="1">The sequence shown here is derived from an EMBL/GenBank/DDBJ whole genome shotgun (WGS) entry which is preliminary data.</text>
</comment>
<protein>
    <submittedName>
        <fullName evidence="1">Ferritin-like domain-containing protein</fullName>
    </submittedName>
</protein>
<evidence type="ECO:0000313" key="1">
    <source>
        <dbReference type="EMBL" id="MEK8089853.1"/>
    </source>
</evidence>